<keyword evidence="6" id="KW-1185">Reference proteome</keyword>
<feature type="domain" description="4Fe-4S ferredoxin-type" evidence="4">
    <location>
        <begin position="3"/>
        <end position="33"/>
    </location>
</feature>
<dbReference type="AlphaFoldDB" id="A0A318XLK5"/>
<protein>
    <submittedName>
        <fullName evidence="5">4Fe-4S dicluster protein</fullName>
    </submittedName>
</protein>
<evidence type="ECO:0000313" key="5">
    <source>
        <dbReference type="EMBL" id="PYG86559.1"/>
    </source>
</evidence>
<evidence type="ECO:0000313" key="6">
    <source>
        <dbReference type="Proteomes" id="UP000248132"/>
    </source>
</evidence>
<dbReference type="SUPFAM" id="SSF54862">
    <property type="entry name" value="4Fe-4S ferredoxins"/>
    <property type="match status" value="1"/>
</dbReference>
<dbReference type="InterPro" id="IPR017900">
    <property type="entry name" value="4Fe4S_Fe_S_CS"/>
</dbReference>
<proteinExistence type="predicted"/>
<dbReference type="InterPro" id="IPR052977">
    <property type="entry name" value="Polyferredoxin-like_ET"/>
</dbReference>
<dbReference type="Proteomes" id="UP000248132">
    <property type="component" value="Unassembled WGS sequence"/>
</dbReference>
<sequence length="400" mass="45648">MPAFIKIDKKEDCYGCRVCEQICPHNCISVSEDAEGFKYPAVDENLCTECGICIKHCPKINNTIFEESQLKEPEVFAAKLKNEQVLLKSSSGGMFSAIAELVIEKGGVVFGCALDKDFIAKHICVENKVDLEGLRGSKYVQSDLNSSYLKARDYLMQGRLVFYTGTPCQISGLKAFLGKDCENLITADLICHGTPSQKLFSKYLDWLQNNLGEQLLTYEFRNKDKMGWGLCYKAATRTKTKYSHGDFDPYYSAFLKAKTYRYTCYSCKYATTVREGDFTLADYWGIELCHSKFYSSKGVSLLLINSLKGQVFFEELKGRIDYIPSKLEYAKMKNGNLEHPAKKPYIRDFIYKELDSMDFDTYLERNLKLDSKFRVGIKLIVPIPIKIALKKLLYKIKEGK</sequence>
<dbReference type="Pfam" id="PF12838">
    <property type="entry name" value="Fer4_7"/>
    <property type="match status" value="1"/>
</dbReference>
<dbReference type="PANTHER" id="PTHR43193">
    <property type="match status" value="1"/>
</dbReference>
<dbReference type="Pfam" id="PF04422">
    <property type="entry name" value="FrhB_FdhB_N"/>
    <property type="match status" value="1"/>
</dbReference>
<gene>
    <name evidence="5" type="ORF">LY28_02987</name>
</gene>
<evidence type="ECO:0000256" key="2">
    <source>
        <dbReference type="ARBA" id="ARBA00023004"/>
    </source>
</evidence>
<dbReference type="OrthoDB" id="430408at2"/>
<dbReference type="InterPro" id="IPR007525">
    <property type="entry name" value="FrhB_FdhB_C"/>
</dbReference>
<organism evidence="5 6">
    <name type="scientific">Ruminiclostridium sufflavum DSM 19573</name>
    <dbReference type="NCBI Taxonomy" id="1121337"/>
    <lineage>
        <taxon>Bacteria</taxon>
        <taxon>Bacillati</taxon>
        <taxon>Bacillota</taxon>
        <taxon>Clostridia</taxon>
        <taxon>Eubacteriales</taxon>
        <taxon>Oscillospiraceae</taxon>
        <taxon>Ruminiclostridium</taxon>
    </lineage>
</organism>
<evidence type="ECO:0000256" key="3">
    <source>
        <dbReference type="ARBA" id="ARBA00023014"/>
    </source>
</evidence>
<dbReference type="EMBL" id="QKMR01000020">
    <property type="protein sequence ID" value="PYG86559.1"/>
    <property type="molecule type" value="Genomic_DNA"/>
</dbReference>
<dbReference type="RefSeq" id="WP_110462968.1">
    <property type="nucleotide sequence ID" value="NZ_QKMR01000020.1"/>
</dbReference>
<comment type="caution">
    <text evidence="5">The sequence shown here is derived from an EMBL/GenBank/DDBJ whole genome shotgun (WGS) entry which is preliminary data.</text>
</comment>
<dbReference type="PROSITE" id="PS00198">
    <property type="entry name" value="4FE4S_FER_1"/>
    <property type="match status" value="2"/>
</dbReference>
<dbReference type="Pfam" id="PF04432">
    <property type="entry name" value="FrhB_FdhB_C"/>
    <property type="match status" value="1"/>
</dbReference>
<feature type="domain" description="4Fe-4S ferredoxin-type" evidence="4">
    <location>
        <begin position="38"/>
        <end position="68"/>
    </location>
</feature>
<dbReference type="InterPro" id="IPR017896">
    <property type="entry name" value="4Fe4S_Fe-S-bd"/>
</dbReference>
<keyword evidence="1" id="KW-0479">Metal-binding</keyword>
<accession>A0A318XLK5</accession>
<evidence type="ECO:0000256" key="1">
    <source>
        <dbReference type="ARBA" id="ARBA00022723"/>
    </source>
</evidence>
<keyword evidence="3" id="KW-0411">Iron-sulfur</keyword>
<dbReference type="PROSITE" id="PS51379">
    <property type="entry name" value="4FE4S_FER_2"/>
    <property type="match status" value="2"/>
</dbReference>
<dbReference type="GO" id="GO:0046872">
    <property type="term" value="F:metal ion binding"/>
    <property type="evidence" value="ECO:0007669"/>
    <property type="project" value="UniProtKB-KW"/>
</dbReference>
<keyword evidence="2" id="KW-0408">Iron</keyword>
<dbReference type="InterPro" id="IPR007516">
    <property type="entry name" value="Co_F420_Hydgase/DH_bsu_N"/>
</dbReference>
<dbReference type="PANTHER" id="PTHR43193:SF2">
    <property type="entry name" value="POLYFERREDOXIN PROTEIN FWDF"/>
    <property type="match status" value="1"/>
</dbReference>
<dbReference type="GO" id="GO:0051536">
    <property type="term" value="F:iron-sulfur cluster binding"/>
    <property type="evidence" value="ECO:0007669"/>
    <property type="project" value="UniProtKB-KW"/>
</dbReference>
<dbReference type="Gene3D" id="3.30.70.20">
    <property type="match status" value="1"/>
</dbReference>
<evidence type="ECO:0000259" key="4">
    <source>
        <dbReference type="PROSITE" id="PS51379"/>
    </source>
</evidence>
<name>A0A318XLK5_9FIRM</name>
<reference evidence="5 6" key="1">
    <citation type="submission" date="2018-06" db="EMBL/GenBank/DDBJ databases">
        <title>Genomic Encyclopedia of Type Strains, Phase I: the one thousand microbial genomes (KMG-I) project.</title>
        <authorList>
            <person name="Kyrpides N."/>
        </authorList>
    </citation>
    <scope>NUCLEOTIDE SEQUENCE [LARGE SCALE GENOMIC DNA]</scope>
    <source>
        <strain evidence="5 6">DSM 19573</strain>
    </source>
</reference>